<gene>
    <name evidence="1" type="ORF">A3196_05055</name>
</gene>
<keyword evidence="2" id="KW-1185">Reference proteome</keyword>
<sequence length="69" mass="7950">MNIRTTMDPITLRDVTNPDDHPCLYEGDGENGVEIYFENEETKRLYMDMEFEGHKVICGNDSDDYVAEG</sequence>
<comment type="caution">
    <text evidence="1">The sequence shown here is derived from an EMBL/GenBank/DDBJ whole genome shotgun (WGS) entry which is preliminary data.</text>
</comment>
<accession>A0A1E2UN83</accession>
<organism evidence="1 2">
    <name type="scientific">Candidatus Thiodiazotropha endoloripes</name>
    <dbReference type="NCBI Taxonomy" id="1818881"/>
    <lineage>
        <taxon>Bacteria</taxon>
        <taxon>Pseudomonadati</taxon>
        <taxon>Pseudomonadota</taxon>
        <taxon>Gammaproteobacteria</taxon>
        <taxon>Chromatiales</taxon>
        <taxon>Sedimenticolaceae</taxon>
        <taxon>Candidatus Thiodiazotropha</taxon>
    </lineage>
</organism>
<dbReference type="OrthoDB" id="7065834at2"/>
<proteinExistence type="predicted"/>
<dbReference type="Proteomes" id="UP000094849">
    <property type="component" value="Unassembled WGS sequence"/>
</dbReference>
<evidence type="ECO:0000313" key="1">
    <source>
        <dbReference type="EMBL" id="ODB96187.1"/>
    </source>
</evidence>
<dbReference type="EMBL" id="LVJZ01000003">
    <property type="protein sequence ID" value="ODB96187.1"/>
    <property type="molecule type" value="Genomic_DNA"/>
</dbReference>
<protein>
    <submittedName>
        <fullName evidence="1">Uncharacterized protein</fullName>
    </submittedName>
</protein>
<evidence type="ECO:0000313" key="2">
    <source>
        <dbReference type="Proteomes" id="UP000094849"/>
    </source>
</evidence>
<reference evidence="1 2" key="1">
    <citation type="submission" date="2016-03" db="EMBL/GenBank/DDBJ databases">
        <title>Chemosynthetic sulphur-oxidizing symbionts of marine invertebrate animals are capable of nitrogen fixation.</title>
        <authorList>
            <person name="Petersen J.M."/>
            <person name="Kemper A."/>
            <person name="Gruber-Vodicka H."/>
            <person name="Cardini U."/>
            <person name="Geest Mvander."/>
            <person name="Kleiner M."/>
            <person name="Bulgheresi S."/>
            <person name="Fussmann M."/>
            <person name="Herbold C."/>
            <person name="Seah B.K.B."/>
            <person name="Antony C.Paul."/>
            <person name="Liu D."/>
            <person name="Belitz A."/>
            <person name="Weber M."/>
        </authorList>
    </citation>
    <scope>NUCLEOTIDE SEQUENCE [LARGE SCALE GENOMIC DNA]</scope>
    <source>
        <strain evidence="1">G_D</strain>
    </source>
</reference>
<dbReference type="AlphaFoldDB" id="A0A1E2UN83"/>
<name>A0A1E2UN83_9GAMM</name>